<feature type="compositionally biased region" description="Polar residues" evidence="1">
    <location>
        <begin position="145"/>
        <end position="154"/>
    </location>
</feature>
<evidence type="ECO:0000256" key="1">
    <source>
        <dbReference type="SAM" id="MobiDB-lite"/>
    </source>
</evidence>
<sequence>MSGIPNTSNNESDNASSNYSNNELSISTVARAFAKRLEDYQRVPVSGDVWKSWVELQDARQDSTEKILANEGQFETWFAHYLIKHDTGVTRRNKQRSFQQTLLLKLENESVTWRREFAKTLATAISAEAREKATKVLKRLKDRNQPSSDSANNMSEHRDKRQRVVEPCDGALPNNLPSSAARQSGAASPARPTHVNPGPALTAPPPSKPRKDYFHQADLHTTSTFFQGELYNSIERDPVTGPHGSGYAAAISMEFTYEADTNTCIVALEIKPDMAVVFAREWFAVPVLIISGRRCLTFASGTSRVSSRTELELEGCLAAIIHSSFSDLMLQAIVANPIYFEETQKHSLSTECIWMEIPCDTSKRATIYVALNVMLGTVIKDRLFPQYRLATA</sequence>
<reference evidence="2 3" key="1">
    <citation type="submission" date="2017-06" db="EMBL/GenBank/DDBJ databases">
        <title>Comparative genomic analysis of Ambrosia Fusariam Clade fungi.</title>
        <authorList>
            <person name="Stajich J.E."/>
            <person name="Carrillo J."/>
            <person name="Kijimoto T."/>
            <person name="Eskalen A."/>
            <person name="O'Donnell K."/>
            <person name="Kasson M."/>
        </authorList>
    </citation>
    <scope>NUCLEOTIDE SEQUENCE [LARGE SCALE GENOMIC DNA]</scope>
    <source>
        <strain evidence="2">UCR3666</strain>
    </source>
</reference>
<comment type="caution">
    <text evidence="2">The sequence shown here is derived from an EMBL/GenBank/DDBJ whole genome shotgun (WGS) entry which is preliminary data.</text>
</comment>
<name>A0A3M2R5J5_9HYPO</name>
<gene>
    <name evidence="2" type="ORF">CDV36_015919</name>
</gene>
<organism evidence="2 3">
    <name type="scientific">Fusarium kuroshium</name>
    <dbReference type="NCBI Taxonomy" id="2010991"/>
    <lineage>
        <taxon>Eukaryota</taxon>
        <taxon>Fungi</taxon>
        <taxon>Dikarya</taxon>
        <taxon>Ascomycota</taxon>
        <taxon>Pezizomycotina</taxon>
        <taxon>Sordariomycetes</taxon>
        <taxon>Hypocreomycetidae</taxon>
        <taxon>Hypocreales</taxon>
        <taxon>Nectriaceae</taxon>
        <taxon>Fusarium</taxon>
        <taxon>Fusarium solani species complex</taxon>
    </lineage>
</organism>
<dbReference type="EMBL" id="NKUJ01000701">
    <property type="protein sequence ID" value="RMJ00528.1"/>
    <property type="molecule type" value="Genomic_DNA"/>
</dbReference>
<dbReference type="Proteomes" id="UP000277212">
    <property type="component" value="Unassembled WGS sequence"/>
</dbReference>
<dbReference type="OrthoDB" id="3774077at2759"/>
<proteinExistence type="predicted"/>
<feature type="region of interest" description="Disordered" evidence="1">
    <location>
        <begin position="1"/>
        <end position="20"/>
    </location>
</feature>
<feature type="compositionally biased region" description="Polar residues" evidence="1">
    <location>
        <begin position="175"/>
        <end position="186"/>
    </location>
</feature>
<evidence type="ECO:0000313" key="3">
    <source>
        <dbReference type="Proteomes" id="UP000277212"/>
    </source>
</evidence>
<keyword evidence="3" id="KW-1185">Reference proteome</keyword>
<feature type="region of interest" description="Disordered" evidence="1">
    <location>
        <begin position="137"/>
        <end position="211"/>
    </location>
</feature>
<dbReference type="AlphaFoldDB" id="A0A3M2R5J5"/>
<accession>A0A3M2R5J5</accession>
<protein>
    <submittedName>
        <fullName evidence="2">Uncharacterized protein</fullName>
    </submittedName>
</protein>
<feature type="compositionally biased region" description="Basic and acidic residues" evidence="1">
    <location>
        <begin position="155"/>
        <end position="166"/>
    </location>
</feature>
<evidence type="ECO:0000313" key="2">
    <source>
        <dbReference type="EMBL" id="RMJ00528.1"/>
    </source>
</evidence>